<keyword evidence="3" id="KW-1185">Reference proteome</keyword>
<dbReference type="NCBIfam" id="TIGR00573">
    <property type="entry name" value="dnaq"/>
    <property type="match status" value="1"/>
</dbReference>
<dbReference type="Pfam" id="PF00929">
    <property type="entry name" value="RNase_T"/>
    <property type="match status" value="1"/>
</dbReference>
<dbReference type="SUPFAM" id="SSF53098">
    <property type="entry name" value="Ribonuclease H-like"/>
    <property type="match status" value="1"/>
</dbReference>
<feature type="domain" description="GIY-YIG" evidence="1">
    <location>
        <begin position="195"/>
        <end position="271"/>
    </location>
</feature>
<dbReference type="SMART" id="SM00479">
    <property type="entry name" value="EXOIII"/>
    <property type="match status" value="1"/>
</dbReference>
<dbReference type="PROSITE" id="PS50164">
    <property type="entry name" value="GIY_YIG"/>
    <property type="match status" value="1"/>
</dbReference>
<dbReference type="RefSeq" id="WP_015363647.1">
    <property type="nucleotide sequence ID" value="NZ_QKZR01000006.1"/>
</dbReference>
<name>A0ABX5PVC9_9FLAO</name>
<dbReference type="SUPFAM" id="SSF82771">
    <property type="entry name" value="GIY-YIG endonuclease"/>
    <property type="match status" value="1"/>
</dbReference>
<dbReference type="InterPro" id="IPR047296">
    <property type="entry name" value="GIY-YIG_UvrC_Cho"/>
</dbReference>
<evidence type="ECO:0000259" key="1">
    <source>
        <dbReference type="PROSITE" id="PS50164"/>
    </source>
</evidence>
<dbReference type="Proteomes" id="UP000248584">
    <property type="component" value="Unassembled WGS sequence"/>
</dbReference>
<dbReference type="EMBL" id="QKZR01000006">
    <property type="protein sequence ID" value="PZX37955.1"/>
    <property type="molecule type" value="Genomic_DNA"/>
</dbReference>
<dbReference type="InterPro" id="IPR012337">
    <property type="entry name" value="RNaseH-like_sf"/>
</dbReference>
<dbReference type="InterPro" id="IPR006054">
    <property type="entry name" value="DnaQ"/>
</dbReference>
<dbReference type="Gene3D" id="3.40.1440.10">
    <property type="entry name" value="GIY-YIG endonuclease"/>
    <property type="match status" value="1"/>
</dbReference>
<dbReference type="InterPro" id="IPR036397">
    <property type="entry name" value="RNaseH_sf"/>
</dbReference>
<gene>
    <name evidence="2" type="ORF">LX97_03051</name>
</gene>
<sequence>MYAIVDVETTGGKYNEEGITEIAIYKFDGHEIVDQFASLVNPEKEIQPFVVKLTGINNAMLKRAPKFYEVAKRIIEITNDVTLVAHNAEFDHRMLRLEFERLGYDYQKPTLCTVELAQTLLPDQESFNLGKLTKALGIPITDRHRATGDALATVKLFKLLLQKDIDKNIISKSLKHHKPLKLQSNLKELLDDVPNSTGVFYIYNKNNEIIYISKSKNIKRRVTQLFTGSNGKSKAIQKQVSEVKYEKTGSQLISILKEYIEVRKHKPFLNGKPKKSNFSHGLYISKDQNENQQLNIKSVKSNPDYSISFSSYRSGLTFIEKQLEDIDIADAGKATDILIEKIENLYTLKNKSKIIVDRGREASERSVILIVNGKVLGYAYVNLRIQMTDVKMLKSLLTPLESSDQITHIISSYLIYKRVYQVIDL</sequence>
<dbReference type="PANTHER" id="PTHR30231">
    <property type="entry name" value="DNA POLYMERASE III SUBUNIT EPSILON"/>
    <property type="match status" value="1"/>
</dbReference>
<dbReference type="InterPro" id="IPR035901">
    <property type="entry name" value="GIY-YIG_endonuc_sf"/>
</dbReference>
<protein>
    <submittedName>
        <fullName evidence="2">DNA polymerase-3 subunit epsilon</fullName>
    </submittedName>
</protein>
<dbReference type="InterPro" id="IPR013520">
    <property type="entry name" value="Ribonucl_H"/>
</dbReference>
<evidence type="ECO:0000313" key="3">
    <source>
        <dbReference type="Proteomes" id="UP000248584"/>
    </source>
</evidence>
<dbReference type="InterPro" id="IPR000305">
    <property type="entry name" value="GIY-YIG_endonuc"/>
</dbReference>
<evidence type="ECO:0000313" key="2">
    <source>
        <dbReference type="EMBL" id="PZX37955.1"/>
    </source>
</evidence>
<organism evidence="2 3">
    <name type="scientific">Nonlabens dokdonensis</name>
    <dbReference type="NCBI Taxonomy" id="328515"/>
    <lineage>
        <taxon>Bacteria</taxon>
        <taxon>Pseudomonadati</taxon>
        <taxon>Bacteroidota</taxon>
        <taxon>Flavobacteriia</taxon>
        <taxon>Flavobacteriales</taxon>
        <taxon>Flavobacteriaceae</taxon>
        <taxon>Nonlabens</taxon>
    </lineage>
</organism>
<comment type="caution">
    <text evidence="2">The sequence shown here is derived from an EMBL/GenBank/DDBJ whole genome shotgun (WGS) entry which is preliminary data.</text>
</comment>
<dbReference type="PANTHER" id="PTHR30231:SF41">
    <property type="entry name" value="DNA POLYMERASE III SUBUNIT EPSILON"/>
    <property type="match status" value="1"/>
</dbReference>
<dbReference type="Gene3D" id="3.30.420.10">
    <property type="entry name" value="Ribonuclease H-like superfamily/Ribonuclease H"/>
    <property type="match status" value="1"/>
</dbReference>
<accession>A0ABX5PVC9</accession>
<dbReference type="Pfam" id="PF01541">
    <property type="entry name" value="GIY-YIG"/>
    <property type="match status" value="1"/>
</dbReference>
<proteinExistence type="predicted"/>
<dbReference type="CDD" id="cd06127">
    <property type="entry name" value="DEDDh"/>
    <property type="match status" value="1"/>
</dbReference>
<dbReference type="CDD" id="cd10434">
    <property type="entry name" value="GIY-YIG_UvrC_Cho"/>
    <property type="match status" value="1"/>
</dbReference>
<reference evidence="2 3" key="1">
    <citation type="submission" date="2018-06" db="EMBL/GenBank/DDBJ databases">
        <title>Genomic Encyclopedia of Archaeal and Bacterial Type Strains, Phase II (KMG-II): from individual species to whole genera.</title>
        <authorList>
            <person name="Goeker M."/>
        </authorList>
    </citation>
    <scope>NUCLEOTIDE SEQUENCE [LARGE SCALE GENOMIC DNA]</scope>
    <source>
        <strain evidence="2 3">DSM 17205</strain>
    </source>
</reference>